<dbReference type="EMBL" id="CASHSV030000109">
    <property type="protein sequence ID" value="CAJ2647793.1"/>
    <property type="molecule type" value="Genomic_DNA"/>
</dbReference>
<sequence length="66" mass="7701">MAKLMKYFFVIFHLFSLFIVAMNVEEIIPCVDNSECHKKMYCKLPKLPRCMAHICKCCKPGIPFIS</sequence>
<organism evidence="1 2">
    <name type="scientific">Trifolium pratense</name>
    <name type="common">Red clover</name>
    <dbReference type="NCBI Taxonomy" id="57577"/>
    <lineage>
        <taxon>Eukaryota</taxon>
        <taxon>Viridiplantae</taxon>
        <taxon>Streptophyta</taxon>
        <taxon>Embryophyta</taxon>
        <taxon>Tracheophyta</taxon>
        <taxon>Spermatophyta</taxon>
        <taxon>Magnoliopsida</taxon>
        <taxon>eudicotyledons</taxon>
        <taxon>Gunneridae</taxon>
        <taxon>Pentapetalae</taxon>
        <taxon>rosids</taxon>
        <taxon>fabids</taxon>
        <taxon>Fabales</taxon>
        <taxon>Fabaceae</taxon>
        <taxon>Papilionoideae</taxon>
        <taxon>50 kb inversion clade</taxon>
        <taxon>NPAAA clade</taxon>
        <taxon>Hologalegina</taxon>
        <taxon>IRL clade</taxon>
        <taxon>Trifolieae</taxon>
        <taxon>Trifolium</taxon>
    </lineage>
</organism>
<evidence type="ECO:0000313" key="2">
    <source>
        <dbReference type="Proteomes" id="UP001177021"/>
    </source>
</evidence>
<gene>
    <name evidence="1" type="ORF">MILVUS5_LOCUS16246</name>
</gene>
<keyword evidence="2" id="KW-1185">Reference proteome</keyword>
<accession>A0ACB0JWE7</accession>
<proteinExistence type="predicted"/>
<evidence type="ECO:0000313" key="1">
    <source>
        <dbReference type="EMBL" id="CAJ2647793.1"/>
    </source>
</evidence>
<name>A0ACB0JWE7_TRIPR</name>
<comment type="caution">
    <text evidence="1">The sequence shown here is derived from an EMBL/GenBank/DDBJ whole genome shotgun (WGS) entry which is preliminary data.</text>
</comment>
<dbReference type="Proteomes" id="UP001177021">
    <property type="component" value="Unassembled WGS sequence"/>
</dbReference>
<reference evidence="1" key="1">
    <citation type="submission" date="2023-10" db="EMBL/GenBank/DDBJ databases">
        <authorList>
            <person name="Rodriguez Cubillos JULIANA M."/>
            <person name="De Vega J."/>
        </authorList>
    </citation>
    <scope>NUCLEOTIDE SEQUENCE</scope>
</reference>
<protein>
    <submittedName>
        <fullName evidence="1">Uncharacterized protein</fullName>
    </submittedName>
</protein>